<reference evidence="2 3" key="1">
    <citation type="journal article" date="2020" name="Mol. Plant">
        <title>The Chromosome-Based Rubber Tree Genome Provides New Insights into Spurge Genome Evolution and Rubber Biosynthesis.</title>
        <authorList>
            <person name="Liu J."/>
            <person name="Shi C."/>
            <person name="Shi C.C."/>
            <person name="Li W."/>
            <person name="Zhang Q.J."/>
            <person name="Zhang Y."/>
            <person name="Li K."/>
            <person name="Lu H.F."/>
            <person name="Shi C."/>
            <person name="Zhu S.T."/>
            <person name="Xiao Z.Y."/>
            <person name="Nan H."/>
            <person name="Yue Y."/>
            <person name="Zhu X.G."/>
            <person name="Wu Y."/>
            <person name="Hong X.N."/>
            <person name="Fan G.Y."/>
            <person name="Tong Y."/>
            <person name="Zhang D."/>
            <person name="Mao C.L."/>
            <person name="Liu Y.L."/>
            <person name="Hao S.J."/>
            <person name="Liu W.Q."/>
            <person name="Lv M.Q."/>
            <person name="Zhang H.B."/>
            <person name="Liu Y."/>
            <person name="Hu-Tang G.R."/>
            <person name="Wang J.P."/>
            <person name="Wang J.H."/>
            <person name="Sun Y.H."/>
            <person name="Ni S.B."/>
            <person name="Chen W.B."/>
            <person name="Zhang X.C."/>
            <person name="Jiao Y.N."/>
            <person name="Eichler E.E."/>
            <person name="Li G.H."/>
            <person name="Liu X."/>
            <person name="Gao L.Z."/>
        </authorList>
    </citation>
    <scope>NUCLEOTIDE SEQUENCE [LARGE SCALE GENOMIC DNA]</scope>
    <source>
        <strain evidence="3">cv. GT1</strain>
        <tissue evidence="2">Leaf</tissue>
    </source>
</reference>
<gene>
    <name evidence="2" type="ORF">GH714_006719</name>
</gene>
<evidence type="ECO:0000313" key="3">
    <source>
        <dbReference type="Proteomes" id="UP000467840"/>
    </source>
</evidence>
<accession>A0A6A6L1G2</accession>
<dbReference type="Pfam" id="PF07727">
    <property type="entry name" value="RVT_2"/>
    <property type="match status" value="1"/>
</dbReference>
<evidence type="ECO:0000259" key="1">
    <source>
        <dbReference type="Pfam" id="PF07727"/>
    </source>
</evidence>
<name>A0A6A6L1G2_HEVBR</name>
<dbReference type="InterPro" id="IPR013103">
    <property type="entry name" value="RVT_2"/>
</dbReference>
<feature type="domain" description="Reverse transcriptase Ty1/copia-type" evidence="1">
    <location>
        <begin position="7"/>
        <end position="86"/>
    </location>
</feature>
<sequence>MVMYKNILVYVDDRIISGSDETAVQRFKDYLNRCFHMKDLGKLKYFIGIEVARNLDEIFLCQRKYALDIISEASLFAAKPANSPLEQNHKLALAIGDDNKFRILVGRLIYLTITRLELSYCVHVLTQFMQGVF</sequence>
<dbReference type="EMBL" id="JAAGAX010000013">
    <property type="protein sequence ID" value="KAF2294023.1"/>
    <property type="molecule type" value="Genomic_DNA"/>
</dbReference>
<comment type="caution">
    <text evidence="2">The sequence shown here is derived from an EMBL/GenBank/DDBJ whole genome shotgun (WGS) entry which is preliminary data.</text>
</comment>
<organism evidence="2 3">
    <name type="scientific">Hevea brasiliensis</name>
    <name type="common">Para rubber tree</name>
    <name type="synonym">Siphonia brasiliensis</name>
    <dbReference type="NCBI Taxonomy" id="3981"/>
    <lineage>
        <taxon>Eukaryota</taxon>
        <taxon>Viridiplantae</taxon>
        <taxon>Streptophyta</taxon>
        <taxon>Embryophyta</taxon>
        <taxon>Tracheophyta</taxon>
        <taxon>Spermatophyta</taxon>
        <taxon>Magnoliopsida</taxon>
        <taxon>eudicotyledons</taxon>
        <taxon>Gunneridae</taxon>
        <taxon>Pentapetalae</taxon>
        <taxon>rosids</taxon>
        <taxon>fabids</taxon>
        <taxon>Malpighiales</taxon>
        <taxon>Euphorbiaceae</taxon>
        <taxon>Crotonoideae</taxon>
        <taxon>Micrandreae</taxon>
        <taxon>Hevea</taxon>
    </lineage>
</organism>
<dbReference type="Proteomes" id="UP000467840">
    <property type="component" value="Chromosome 7"/>
</dbReference>
<protein>
    <recommendedName>
        <fullName evidence="1">Reverse transcriptase Ty1/copia-type domain-containing protein</fullName>
    </recommendedName>
</protein>
<keyword evidence="3" id="KW-1185">Reference proteome</keyword>
<dbReference type="AlphaFoldDB" id="A0A6A6L1G2"/>
<proteinExistence type="predicted"/>
<evidence type="ECO:0000313" key="2">
    <source>
        <dbReference type="EMBL" id="KAF2294023.1"/>
    </source>
</evidence>